<protein>
    <recommendedName>
        <fullName evidence="3">NmrA-like domain-containing protein</fullName>
    </recommendedName>
</protein>
<dbReference type="PANTHER" id="PTHR47706:SF1">
    <property type="entry name" value="CIPA-LIKE, PUTATIVE (AFU_ORTHOLOGUE AFUA_1G12460)-RELATED"/>
    <property type="match status" value="1"/>
</dbReference>
<reference evidence="4 5" key="1">
    <citation type="submission" date="2016-04" db="EMBL/GenBank/DDBJ databases">
        <title>A degradative enzymes factory behind the ericoid mycorrhizal symbiosis.</title>
        <authorList>
            <consortium name="DOE Joint Genome Institute"/>
            <person name="Martino E."/>
            <person name="Morin E."/>
            <person name="Grelet G."/>
            <person name="Kuo A."/>
            <person name="Kohler A."/>
            <person name="Daghino S."/>
            <person name="Barry K."/>
            <person name="Choi C."/>
            <person name="Cichocki N."/>
            <person name="Clum A."/>
            <person name="Copeland A."/>
            <person name="Hainaut M."/>
            <person name="Haridas S."/>
            <person name="Labutti K."/>
            <person name="Lindquist E."/>
            <person name="Lipzen A."/>
            <person name="Khouja H.-R."/>
            <person name="Murat C."/>
            <person name="Ohm R."/>
            <person name="Olson A."/>
            <person name="Spatafora J."/>
            <person name="Veneault-Fourrey C."/>
            <person name="Henrissat B."/>
            <person name="Grigoriev I."/>
            <person name="Martin F."/>
            <person name="Perotto S."/>
        </authorList>
    </citation>
    <scope>NUCLEOTIDE SEQUENCE [LARGE SCALE GENOMIC DNA]</scope>
    <source>
        <strain evidence="4 5">F</strain>
    </source>
</reference>
<keyword evidence="1" id="KW-0521">NADP</keyword>
<dbReference type="InterPro" id="IPR008030">
    <property type="entry name" value="NmrA-like"/>
</dbReference>
<organism evidence="4 5">
    <name type="scientific">Hyaloscypha variabilis (strain UAMH 11265 / GT02V1 / F)</name>
    <name type="common">Meliniomyces variabilis</name>
    <dbReference type="NCBI Taxonomy" id="1149755"/>
    <lineage>
        <taxon>Eukaryota</taxon>
        <taxon>Fungi</taxon>
        <taxon>Dikarya</taxon>
        <taxon>Ascomycota</taxon>
        <taxon>Pezizomycotina</taxon>
        <taxon>Leotiomycetes</taxon>
        <taxon>Helotiales</taxon>
        <taxon>Hyaloscyphaceae</taxon>
        <taxon>Hyaloscypha</taxon>
        <taxon>Hyaloscypha variabilis</taxon>
    </lineage>
</organism>
<dbReference type="Pfam" id="PF05368">
    <property type="entry name" value="NmrA"/>
    <property type="match status" value="1"/>
</dbReference>
<dbReference type="GO" id="GO:0016491">
    <property type="term" value="F:oxidoreductase activity"/>
    <property type="evidence" value="ECO:0007669"/>
    <property type="project" value="UniProtKB-KW"/>
</dbReference>
<dbReference type="STRING" id="1149755.A0A2J6QXF3"/>
<dbReference type="EMBL" id="KZ613964">
    <property type="protein sequence ID" value="PMD30950.1"/>
    <property type="molecule type" value="Genomic_DNA"/>
</dbReference>
<evidence type="ECO:0000313" key="4">
    <source>
        <dbReference type="EMBL" id="PMD30950.1"/>
    </source>
</evidence>
<dbReference type="Gene3D" id="3.40.50.720">
    <property type="entry name" value="NAD(P)-binding Rossmann-like Domain"/>
    <property type="match status" value="1"/>
</dbReference>
<dbReference type="InterPro" id="IPR036291">
    <property type="entry name" value="NAD(P)-bd_dom_sf"/>
</dbReference>
<sequence>MSQIKESRSSRNAVISTLGTLSLSASQTALITAASHAGVKRFIPSEFGSDTTNPKTSLLPIFAAKIEAQKLLKEIADKGGMSYTLVFTGPFLDWGVERGVMKVREKEITVFDGGEGRFSATTLETVGRAVCRVLEREKETENSVVRVQDTGITLRRLLEMGKRAVGEDGWTVQEATVEDVLERAWEGWRGGKRELGTMLGFILAAVWGVGYGGYFEKTDNEMLGLKDMTDEEVQGVVERAARE</sequence>
<dbReference type="SUPFAM" id="SSF51735">
    <property type="entry name" value="NAD(P)-binding Rossmann-fold domains"/>
    <property type="match status" value="1"/>
</dbReference>
<dbReference type="Proteomes" id="UP000235786">
    <property type="component" value="Unassembled WGS sequence"/>
</dbReference>
<name>A0A2J6QXF3_HYAVF</name>
<evidence type="ECO:0000256" key="1">
    <source>
        <dbReference type="ARBA" id="ARBA00022857"/>
    </source>
</evidence>
<dbReference type="InterPro" id="IPR051609">
    <property type="entry name" value="NmrA/Isoflavone_reductase-like"/>
</dbReference>
<dbReference type="PANTHER" id="PTHR47706">
    <property type="entry name" value="NMRA-LIKE FAMILY PROTEIN"/>
    <property type="match status" value="1"/>
</dbReference>
<keyword evidence="5" id="KW-1185">Reference proteome</keyword>
<proteinExistence type="predicted"/>
<feature type="domain" description="NmrA-like" evidence="3">
    <location>
        <begin position="13"/>
        <end position="167"/>
    </location>
</feature>
<gene>
    <name evidence="4" type="ORF">L207DRAFT_573069</name>
</gene>
<keyword evidence="2" id="KW-0560">Oxidoreductase</keyword>
<evidence type="ECO:0000259" key="3">
    <source>
        <dbReference type="Pfam" id="PF05368"/>
    </source>
</evidence>
<dbReference type="AlphaFoldDB" id="A0A2J6QXF3"/>
<evidence type="ECO:0000313" key="5">
    <source>
        <dbReference type="Proteomes" id="UP000235786"/>
    </source>
</evidence>
<dbReference type="OrthoDB" id="9974981at2759"/>
<evidence type="ECO:0000256" key="2">
    <source>
        <dbReference type="ARBA" id="ARBA00023002"/>
    </source>
</evidence>
<accession>A0A2J6QXF3</accession>